<dbReference type="InterPro" id="IPR037171">
    <property type="entry name" value="NagB/RpiA_transferase-like"/>
</dbReference>
<dbReference type="InterPro" id="IPR050313">
    <property type="entry name" value="Carb_Metab_HTH_regulators"/>
</dbReference>
<keyword evidence="6" id="KW-1185">Reference proteome</keyword>
<dbReference type="SMART" id="SM00420">
    <property type="entry name" value="HTH_DEOR"/>
    <property type="match status" value="1"/>
</dbReference>
<dbReference type="InterPro" id="IPR001034">
    <property type="entry name" value="DeoR_HTH"/>
</dbReference>
<dbReference type="SUPFAM" id="SSF100950">
    <property type="entry name" value="NagB/RpiA/CoA transferase-like"/>
    <property type="match status" value="1"/>
</dbReference>
<dbReference type="InterPro" id="IPR018356">
    <property type="entry name" value="Tscrpt_reg_HTH_DeoR_CS"/>
</dbReference>
<dbReference type="PRINTS" id="PR00037">
    <property type="entry name" value="HTHLACR"/>
</dbReference>
<evidence type="ECO:0000313" key="5">
    <source>
        <dbReference type="EMBL" id="OJG44962.1"/>
    </source>
</evidence>
<proteinExistence type="predicted"/>
<evidence type="ECO:0000256" key="3">
    <source>
        <dbReference type="ARBA" id="ARBA00023163"/>
    </source>
</evidence>
<reference evidence="5 6" key="1">
    <citation type="submission" date="2014-12" db="EMBL/GenBank/DDBJ databases">
        <title>Draft genome sequences of 29 type strains of Enterococci.</title>
        <authorList>
            <person name="Zhong Z."/>
            <person name="Sun Z."/>
            <person name="Liu W."/>
            <person name="Zhang W."/>
            <person name="Zhang H."/>
        </authorList>
    </citation>
    <scope>NUCLEOTIDE SEQUENCE [LARGE SCALE GENOMIC DNA]</scope>
    <source>
        <strain evidence="5 6">DSM 17122</strain>
    </source>
</reference>
<accession>A0A1L8TLG3</accession>
<dbReference type="Pfam" id="PF00455">
    <property type="entry name" value="DeoRC"/>
    <property type="match status" value="1"/>
</dbReference>
<evidence type="ECO:0000256" key="1">
    <source>
        <dbReference type="ARBA" id="ARBA00023015"/>
    </source>
</evidence>
<dbReference type="Pfam" id="PF08220">
    <property type="entry name" value="HTH_DeoR"/>
    <property type="match status" value="1"/>
</dbReference>
<protein>
    <submittedName>
        <fullName evidence="5">DeoR family transcriptional regulator, fructose operon transcriptional repressor</fullName>
    </submittedName>
</protein>
<dbReference type="Proteomes" id="UP000182077">
    <property type="component" value="Unassembled WGS sequence"/>
</dbReference>
<evidence type="ECO:0000256" key="2">
    <source>
        <dbReference type="ARBA" id="ARBA00023125"/>
    </source>
</evidence>
<dbReference type="PANTHER" id="PTHR30363">
    <property type="entry name" value="HTH-TYPE TRANSCRIPTIONAL REGULATOR SRLR-RELATED"/>
    <property type="match status" value="1"/>
</dbReference>
<dbReference type="EMBL" id="JXKQ01000009">
    <property type="protein sequence ID" value="OJG44962.1"/>
    <property type="molecule type" value="Genomic_DNA"/>
</dbReference>
<dbReference type="GO" id="GO:0003700">
    <property type="term" value="F:DNA-binding transcription factor activity"/>
    <property type="evidence" value="ECO:0007669"/>
    <property type="project" value="InterPro"/>
</dbReference>
<dbReference type="SMART" id="SM01134">
    <property type="entry name" value="DeoRC"/>
    <property type="match status" value="1"/>
</dbReference>
<dbReference type="PROSITE" id="PS51000">
    <property type="entry name" value="HTH_DEOR_2"/>
    <property type="match status" value="1"/>
</dbReference>
<name>A0A1L8TLG3_9ENTE</name>
<keyword evidence="2" id="KW-0238">DNA-binding</keyword>
<dbReference type="PROSITE" id="PS00894">
    <property type="entry name" value="HTH_DEOR_1"/>
    <property type="match status" value="1"/>
</dbReference>
<keyword evidence="1" id="KW-0805">Transcription regulation</keyword>
<keyword evidence="3" id="KW-0804">Transcription</keyword>
<dbReference type="InterPro" id="IPR014036">
    <property type="entry name" value="DeoR-like_C"/>
</dbReference>
<dbReference type="AlphaFoldDB" id="A0A1L8TLG3"/>
<sequence length="277" mass="30988">MFLVVYECLWLKYKIKYDSISDEGGLKMLTEERHQKILEWLERDGLVKSHDLVHWLDASESTVRRDLQELEDLGLLERVHGGAKRPQHLEQELGMLEKSSKNVQQKQLIAQCAVDLVHEGDVIYLDAGTTTSEMVPFLKQRTVTVVTNSVGLAAHLVEAQIATIVLGGRIKLTTDAIIGSQALEQLKQYRFNKVFMGMNGVDPISGYSTPDPEEAILKRTAIQQSEEAYILVDHSKFNQTSFVSVAPLSAASILTDTCPLVIHDQITEKTTLKEVSV</sequence>
<dbReference type="STRING" id="249189.RV04_GL002482"/>
<comment type="caution">
    <text evidence="5">The sequence shown here is derived from an EMBL/GenBank/DDBJ whole genome shotgun (WGS) entry which is preliminary data.</text>
</comment>
<feature type="domain" description="HTH deoR-type" evidence="4">
    <location>
        <begin position="30"/>
        <end position="85"/>
    </location>
</feature>
<dbReference type="InterPro" id="IPR036390">
    <property type="entry name" value="WH_DNA-bd_sf"/>
</dbReference>
<dbReference type="Gene3D" id="3.40.50.1360">
    <property type="match status" value="1"/>
</dbReference>
<organism evidence="5 6">
    <name type="scientific">Enterococcus hermanniensis</name>
    <dbReference type="NCBI Taxonomy" id="249189"/>
    <lineage>
        <taxon>Bacteria</taxon>
        <taxon>Bacillati</taxon>
        <taxon>Bacillota</taxon>
        <taxon>Bacilli</taxon>
        <taxon>Lactobacillales</taxon>
        <taxon>Enterococcaceae</taxon>
        <taxon>Enterococcus</taxon>
    </lineage>
</organism>
<dbReference type="SUPFAM" id="SSF46785">
    <property type="entry name" value="Winged helix' DNA-binding domain"/>
    <property type="match status" value="1"/>
</dbReference>
<evidence type="ECO:0000313" key="6">
    <source>
        <dbReference type="Proteomes" id="UP000182077"/>
    </source>
</evidence>
<dbReference type="PANTHER" id="PTHR30363:SF56">
    <property type="entry name" value="TRANSCRIPTIONAL REGULATOR, DEOR FAMILY"/>
    <property type="match status" value="1"/>
</dbReference>
<dbReference type="Gene3D" id="1.10.10.10">
    <property type="entry name" value="Winged helix-like DNA-binding domain superfamily/Winged helix DNA-binding domain"/>
    <property type="match status" value="1"/>
</dbReference>
<dbReference type="InterPro" id="IPR036388">
    <property type="entry name" value="WH-like_DNA-bd_sf"/>
</dbReference>
<gene>
    <name evidence="5" type="ORF">RV04_GL002482</name>
</gene>
<evidence type="ECO:0000259" key="4">
    <source>
        <dbReference type="PROSITE" id="PS51000"/>
    </source>
</evidence>
<dbReference type="GO" id="GO:0003677">
    <property type="term" value="F:DNA binding"/>
    <property type="evidence" value="ECO:0007669"/>
    <property type="project" value="UniProtKB-KW"/>
</dbReference>